<sequence length="322" mass="36305">MPQDIRQKLFRGKWYAVWYDGKSTQRRSLRTSDCDEAERRLADFKRDFTAPPGSLVGDIVAAYIDAKDGKIADPDRLRFAWKQAEEQFAHLRPDQITEDICSEYAQARYLAGRKEATVLKEINVIRQALNWRGVTGARFEAPSAPPPRDRYLTKPEFKQLLAGCASPHMHLFCVLALTTAARKTAILQLTWDRVDFDRKLIKLGIVGDKNRKGRAVVPMTDISLEALRTAYKARQSPYVVEYGGERVLDIKKGFAGAVHRAGLKDVVPHDLRHSAAVWMAEAGVSMDEIAQYLGHSSTAVTFKVYARFSPDYLRKAASALDF</sequence>
<evidence type="ECO:0000313" key="5">
    <source>
        <dbReference type="Proteomes" id="UP001184614"/>
    </source>
</evidence>
<keyword evidence="1" id="KW-0229">DNA integration</keyword>
<dbReference type="Gene3D" id="1.10.443.10">
    <property type="entry name" value="Intergrase catalytic core"/>
    <property type="match status" value="1"/>
</dbReference>
<name>A0ABU1M4U0_9HYPH</name>
<organism evidence="4 5">
    <name type="scientific">Brucella pseudogrignonensis</name>
    <dbReference type="NCBI Taxonomy" id="419475"/>
    <lineage>
        <taxon>Bacteria</taxon>
        <taxon>Pseudomonadati</taxon>
        <taxon>Pseudomonadota</taxon>
        <taxon>Alphaproteobacteria</taxon>
        <taxon>Hyphomicrobiales</taxon>
        <taxon>Brucellaceae</taxon>
        <taxon>Brucella/Ochrobactrum group</taxon>
        <taxon>Brucella</taxon>
    </lineage>
</organism>
<dbReference type="CDD" id="cd00796">
    <property type="entry name" value="INT_Rci_Hp1_C"/>
    <property type="match status" value="1"/>
</dbReference>
<proteinExistence type="predicted"/>
<dbReference type="RefSeq" id="WP_310010264.1">
    <property type="nucleotide sequence ID" value="NZ_JAVDQT010000001.1"/>
</dbReference>
<dbReference type="EMBL" id="JAVDQT010000001">
    <property type="protein sequence ID" value="MDR6431070.1"/>
    <property type="molecule type" value="Genomic_DNA"/>
</dbReference>
<dbReference type="InterPro" id="IPR011010">
    <property type="entry name" value="DNA_brk_join_enz"/>
</dbReference>
<dbReference type="SUPFAM" id="SSF56349">
    <property type="entry name" value="DNA breaking-rejoining enzymes"/>
    <property type="match status" value="1"/>
</dbReference>
<evidence type="ECO:0000256" key="2">
    <source>
        <dbReference type="ARBA" id="ARBA00023172"/>
    </source>
</evidence>
<dbReference type="PROSITE" id="PS51898">
    <property type="entry name" value="TYR_RECOMBINASE"/>
    <property type="match status" value="1"/>
</dbReference>
<evidence type="ECO:0000313" key="4">
    <source>
        <dbReference type="EMBL" id="MDR6431070.1"/>
    </source>
</evidence>
<gene>
    <name evidence="4" type="ORF">J2782_000775</name>
</gene>
<protein>
    <submittedName>
        <fullName evidence="4">Integrase</fullName>
    </submittedName>
</protein>
<dbReference type="PANTHER" id="PTHR30349:SF64">
    <property type="entry name" value="PROPHAGE INTEGRASE INTD-RELATED"/>
    <property type="match status" value="1"/>
</dbReference>
<accession>A0ABU1M4U0</accession>
<dbReference type="PANTHER" id="PTHR30349">
    <property type="entry name" value="PHAGE INTEGRASE-RELATED"/>
    <property type="match status" value="1"/>
</dbReference>
<evidence type="ECO:0000259" key="3">
    <source>
        <dbReference type="PROSITE" id="PS51898"/>
    </source>
</evidence>
<feature type="domain" description="Tyr recombinase" evidence="3">
    <location>
        <begin position="147"/>
        <end position="318"/>
    </location>
</feature>
<comment type="caution">
    <text evidence="4">The sequence shown here is derived from an EMBL/GenBank/DDBJ whole genome shotgun (WGS) entry which is preliminary data.</text>
</comment>
<dbReference type="Proteomes" id="UP001184614">
    <property type="component" value="Unassembled WGS sequence"/>
</dbReference>
<keyword evidence="5" id="KW-1185">Reference proteome</keyword>
<evidence type="ECO:0000256" key="1">
    <source>
        <dbReference type="ARBA" id="ARBA00022908"/>
    </source>
</evidence>
<keyword evidence="2" id="KW-0233">DNA recombination</keyword>
<reference evidence="4 5" key="1">
    <citation type="submission" date="2023-07" db="EMBL/GenBank/DDBJ databases">
        <title>Sorghum-associated microbial communities from plants grown in Nebraska, USA.</title>
        <authorList>
            <person name="Schachtman D."/>
        </authorList>
    </citation>
    <scope>NUCLEOTIDE SEQUENCE [LARGE SCALE GENOMIC DNA]</scope>
    <source>
        <strain evidence="4 5">DS1730</strain>
    </source>
</reference>
<dbReference type="InterPro" id="IPR013762">
    <property type="entry name" value="Integrase-like_cat_sf"/>
</dbReference>
<dbReference type="InterPro" id="IPR002104">
    <property type="entry name" value="Integrase_catalytic"/>
</dbReference>
<dbReference type="InterPro" id="IPR050090">
    <property type="entry name" value="Tyrosine_recombinase_XerCD"/>
</dbReference>
<dbReference type="Pfam" id="PF00589">
    <property type="entry name" value="Phage_integrase"/>
    <property type="match status" value="1"/>
</dbReference>